<dbReference type="InterPro" id="IPR012337">
    <property type="entry name" value="RNaseH-like_sf"/>
</dbReference>
<dbReference type="EMBL" id="QTUA01000001">
    <property type="protein sequence ID" value="REF29627.1"/>
    <property type="molecule type" value="Genomic_DNA"/>
</dbReference>
<organism evidence="2 3">
    <name type="scientific">Calidifontibacter indicus</name>
    <dbReference type="NCBI Taxonomy" id="419650"/>
    <lineage>
        <taxon>Bacteria</taxon>
        <taxon>Bacillati</taxon>
        <taxon>Actinomycetota</taxon>
        <taxon>Actinomycetes</taxon>
        <taxon>Micrococcales</taxon>
        <taxon>Dermacoccaceae</taxon>
        <taxon>Calidifontibacter</taxon>
    </lineage>
</organism>
<reference evidence="2 3" key="1">
    <citation type="submission" date="2018-08" db="EMBL/GenBank/DDBJ databases">
        <title>Sequencing the genomes of 1000 actinobacteria strains.</title>
        <authorList>
            <person name="Klenk H.-P."/>
        </authorList>
    </citation>
    <scope>NUCLEOTIDE SEQUENCE [LARGE SCALE GENOMIC DNA]</scope>
    <source>
        <strain evidence="2 3">DSM 22967</strain>
    </source>
</reference>
<feature type="domain" description="YprB ribonuclease H-like" evidence="1">
    <location>
        <begin position="392"/>
        <end position="556"/>
    </location>
</feature>
<evidence type="ECO:0000259" key="1">
    <source>
        <dbReference type="Pfam" id="PF13482"/>
    </source>
</evidence>
<dbReference type="Pfam" id="PF13482">
    <property type="entry name" value="RNase_H_2"/>
    <property type="match status" value="1"/>
</dbReference>
<gene>
    <name evidence="2" type="ORF">DFJ65_0587</name>
</gene>
<dbReference type="Proteomes" id="UP000256253">
    <property type="component" value="Unassembled WGS sequence"/>
</dbReference>
<sequence length="569" mass="63238">MGGRPVTLGASPATQCPVRTHHAFDPDITLMPAEQPPAIQEAIDAGLAFEQTLFNDIASSRPDRFCLVDQDSGRRATVQQTLDAMDAGVPVILRGVLPDDVDGHRVGRPDLLVRHGDDLPATYLPGEVKLHRFLEGKASNTRNTYSVTIAPASDPQARRTLDHARPRVGRLENDALQLAHYTRMLESMGRHPGPEHHEAFLVSGDDWVGTWQLDEVHGTWIRLDEPAFETYSRSESTKKRTALERYDHEFGFRVAIAENAAAGKPAIVVPIYSSECDGCPMYAGCEPTFAADPTTSFETWRPRVREWLALQTLGITTVEQLAAVELTPEWVERYLAEIEGKQGWRKRLGLTIEKARLAVAGHTLAFRAPDSVRAPRADVEIDLDMENDTAGRVLLWGARLRRGDTVAFHAFVDWHELTLGDERAIAERLADWLVEQRDSAAAAGESIMVFHHGDVERQKLRLILGPSAIKHIGIPFFDTHQWAEKHLVATRGLGLKPLAGELGFEWRDDDPGGRNCQLWVDEARATSDAEQRAGLQQRVLDYNEDDTAATAWIRDHTADLVSLTELEGA</sequence>
<proteinExistence type="predicted"/>
<accession>A0A3D9UJY1</accession>
<evidence type="ECO:0000313" key="3">
    <source>
        <dbReference type="Proteomes" id="UP000256253"/>
    </source>
</evidence>
<dbReference type="SUPFAM" id="SSF53098">
    <property type="entry name" value="Ribonuclease H-like"/>
    <property type="match status" value="1"/>
</dbReference>
<comment type="caution">
    <text evidence="2">The sequence shown here is derived from an EMBL/GenBank/DDBJ whole genome shotgun (WGS) entry which is preliminary data.</text>
</comment>
<evidence type="ECO:0000313" key="2">
    <source>
        <dbReference type="EMBL" id="REF29627.1"/>
    </source>
</evidence>
<dbReference type="AlphaFoldDB" id="A0A3D9UJY1"/>
<name>A0A3D9UJY1_9MICO</name>
<keyword evidence="3" id="KW-1185">Reference proteome</keyword>
<dbReference type="RefSeq" id="WP_170143967.1">
    <property type="nucleotide sequence ID" value="NZ_QTUA01000001.1"/>
</dbReference>
<protein>
    <submittedName>
        <fullName evidence="2">Putative RecB family nuclease</fullName>
    </submittedName>
</protein>
<dbReference type="InterPro" id="IPR038720">
    <property type="entry name" value="YprB_RNase_H-like_dom"/>
</dbReference>